<evidence type="ECO:0000256" key="5">
    <source>
        <dbReference type="ARBA" id="ARBA00023306"/>
    </source>
</evidence>
<dbReference type="AlphaFoldDB" id="A0AAD5YA36"/>
<keyword evidence="4" id="KW-0206">Cytoskeleton</keyword>
<feature type="compositionally biased region" description="Polar residues" evidence="7">
    <location>
        <begin position="523"/>
        <end position="537"/>
    </location>
</feature>
<comment type="caution">
    <text evidence="9">The sequence shown here is derived from an EMBL/GenBank/DDBJ whole genome shotgun (WGS) entry which is preliminary data.</text>
</comment>
<feature type="region of interest" description="Disordered" evidence="7">
    <location>
        <begin position="512"/>
        <end position="537"/>
    </location>
</feature>
<accession>A0AAD5YA36</accession>
<keyword evidence="2" id="KW-0963">Cytoplasm</keyword>
<evidence type="ECO:0000256" key="3">
    <source>
        <dbReference type="ARBA" id="ARBA00023054"/>
    </source>
</evidence>
<dbReference type="PANTHER" id="PTHR44281:SF2">
    <property type="entry name" value="SPINDLE ASSEMBLY ABNORMAL PROTEIN 6 HOMOLOG"/>
    <property type="match status" value="1"/>
</dbReference>
<evidence type="ECO:0000313" key="9">
    <source>
        <dbReference type="EMBL" id="KAJ3260304.1"/>
    </source>
</evidence>
<organism evidence="9 10">
    <name type="scientific">Boothiomyces macroporosus</name>
    <dbReference type="NCBI Taxonomy" id="261099"/>
    <lineage>
        <taxon>Eukaryota</taxon>
        <taxon>Fungi</taxon>
        <taxon>Fungi incertae sedis</taxon>
        <taxon>Chytridiomycota</taxon>
        <taxon>Chytridiomycota incertae sedis</taxon>
        <taxon>Chytridiomycetes</taxon>
        <taxon>Rhizophydiales</taxon>
        <taxon>Terramycetaceae</taxon>
        <taxon>Boothiomyces</taxon>
    </lineage>
</organism>
<dbReference type="Proteomes" id="UP001210925">
    <property type="component" value="Unassembled WGS sequence"/>
</dbReference>
<feature type="domain" description="Spindle assembly abnormal protein 6 N-terminal" evidence="8">
    <location>
        <begin position="4"/>
        <end position="129"/>
    </location>
</feature>
<sequence length="555" mass="64635">MEVLFNKPISLQIKNQTENKKPINIKISQIQKEVKKLNFQLTDETDPFFFFYLDIIEQDFHFIKQEQGLLIDFVEFPVKFIELLEACIASGKDLHPKFVAQLQQDDRYSTFSIIEANSFKQINHLSLKFNQGNDSTIKEYLATVVKDFKTQTHNLQQALSQSTRSCRESEQLISKISAELDQLKIKHSEEMNILKQNHLIELTKEKERFMGDKDSFRETNEQLLQSTRSDYELKVKDLSEKLNSLNVSYSHILKHSQSLETANSELTKKLESVTQDLSFSRQESERLSVTKQHLQDSNKMQAAKIGILEANLKETEERERAALEEKKKALDKVDLIQIQIKREEDSVQVLKHQVEGLEQGLKKAGEEINKGNEIIKRLQLDLKNAKTKIKLKNTVTLQQEKLLDERMASIETLQKELAQSHKTSQEQQTDLETKSKKITDLTSQLEESRKIIEDNNRVIEWLHKQLNEEALQKPLYSKGFTQIDFSKYTTVEPEKYADYRQTPKQKEEMVFTPRERELPSVPRTVTPNLPKFTQPTTSIPLKFDQPVVQPKSSYF</sequence>
<feature type="coiled-coil region" evidence="6">
    <location>
        <begin position="228"/>
        <end position="388"/>
    </location>
</feature>
<dbReference type="InterPro" id="IPR032396">
    <property type="entry name" value="SAS-6_N"/>
</dbReference>
<gene>
    <name evidence="9" type="ORF">HK103_000939</name>
</gene>
<name>A0AAD5YA36_9FUNG</name>
<dbReference type="Gene3D" id="2.170.210.20">
    <property type="entry name" value="Spindle assembly abnormal protein 6, N-terminal domain"/>
    <property type="match status" value="1"/>
</dbReference>
<feature type="compositionally biased region" description="Polar residues" evidence="7">
    <location>
        <begin position="420"/>
        <end position="430"/>
    </location>
</feature>
<evidence type="ECO:0000256" key="7">
    <source>
        <dbReference type="SAM" id="MobiDB-lite"/>
    </source>
</evidence>
<evidence type="ECO:0000313" key="10">
    <source>
        <dbReference type="Proteomes" id="UP001210925"/>
    </source>
</evidence>
<evidence type="ECO:0000256" key="1">
    <source>
        <dbReference type="ARBA" id="ARBA00004300"/>
    </source>
</evidence>
<feature type="region of interest" description="Disordered" evidence="7">
    <location>
        <begin position="416"/>
        <end position="435"/>
    </location>
</feature>
<keyword evidence="10" id="KW-1185">Reference proteome</keyword>
<comment type="subcellular location">
    <subcellularLocation>
        <location evidence="1">Cytoplasm</location>
        <location evidence="1">Cytoskeleton</location>
        <location evidence="1">Microtubule organizing center</location>
        <location evidence="1">Centrosome</location>
    </subcellularLocation>
</comment>
<evidence type="ECO:0000256" key="2">
    <source>
        <dbReference type="ARBA" id="ARBA00022490"/>
    </source>
</evidence>
<dbReference type="Pfam" id="PF16531">
    <property type="entry name" value="SAS-6_N"/>
    <property type="match status" value="1"/>
</dbReference>
<proteinExistence type="predicted"/>
<keyword evidence="3 6" id="KW-0175">Coiled coil</keyword>
<keyword evidence="5" id="KW-0131">Cell cycle</keyword>
<evidence type="ECO:0000256" key="6">
    <source>
        <dbReference type="SAM" id="Coils"/>
    </source>
</evidence>
<reference evidence="9" key="1">
    <citation type="submission" date="2020-05" db="EMBL/GenBank/DDBJ databases">
        <title>Phylogenomic resolution of chytrid fungi.</title>
        <authorList>
            <person name="Stajich J.E."/>
            <person name="Amses K."/>
            <person name="Simmons R."/>
            <person name="Seto K."/>
            <person name="Myers J."/>
            <person name="Bonds A."/>
            <person name="Quandt C.A."/>
            <person name="Barry K."/>
            <person name="Liu P."/>
            <person name="Grigoriev I."/>
            <person name="Longcore J.E."/>
            <person name="James T.Y."/>
        </authorList>
    </citation>
    <scope>NUCLEOTIDE SEQUENCE</scope>
    <source>
        <strain evidence="9">PLAUS21</strain>
    </source>
</reference>
<dbReference type="PANTHER" id="PTHR44281">
    <property type="entry name" value="SPINDLE ASSEMBLY ABNORMAL PROTEIN 6 HOMOLOG"/>
    <property type="match status" value="1"/>
</dbReference>
<evidence type="ECO:0000259" key="8">
    <source>
        <dbReference type="Pfam" id="PF16531"/>
    </source>
</evidence>
<dbReference type="CDD" id="cd10142">
    <property type="entry name" value="HD_SAS6_N"/>
    <property type="match status" value="1"/>
</dbReference>
<dbReference type="InterPro" id="IPR038558">
    <property type="entry name" value="SAS-6_N_sf"/>
</dbReference>
<evidence type="ECO:0000256" key="4">
    <source>
        <dbReference type="ARBA" id="ARBA00023212"/>
    </source>
</evidence>
<dbReference type="EMBL" id="JADGKB010000012">
    <property type="protein sequence ID" value="KAJ3260304.1"/>
    <property type="molecule type" value="Genomic_DNA"/>
</dbReference>
<protein>
    <recommendedName>
        <fullName evidence="8">Spindle assembly abnormal protein 6 N-terminal domain-containing protein</fullName>
    </recommendedName>
</protein>